<dbReference type="InterPro" id="IPR055346">
    <property type="entry name" value="Fe-S_cluster_assembly_SufBD"/>
</dbReference>
<dbReference type="RefSeq" id="WP_218930899.1">
    <property type="nucleotide sequence ID" value="NZ_JACAOA010000010.1"/>
</dbReference>
<feature type="domain" description="SUF system FeS cluster assembly SufBD N-terminal" evidence="3">
    <location>
        <begin position="128"/>
        <end position="198"/>
    </location>
</feature>
<dbReference type="SUPFAM" id="SSF101960">
    <property type="entry name" value="Stabilizer of iron transporter SufD"/>
    <property type="match status" value="1"/>
</dbReference>
<name>A0A839A5V4_9LACT</name>
<dbReference type="Proteomes" id="UP000571018">
    <property type="component" value="Unassembled WGS sequence"/>
</dbReference>
<dbReference type="EMBL" id="JACAOA010000010">
    <property type="protein sequence ID" value="MBA5729200.1"/>
    <property type="molecule type" value="Genomic_DNA"/>
</dbReference>
<dbReference type="Pfam" id="PF19295">
    <property type="entry name" value="SufBD_N"/>
    <property type="match status" value="1"/>
</dbReference>
<organism evidence="4 5">
    <name type="scientific">Ruoffia halotolerans</name>
    <dbReference type="NCBI Taxonomy" id="2748684"/>
    <lineage>
        <taxon>Bacteria</taxon>
        <taxon>Bacillati</taxon>
        <taxon>Bacillota</taxon>
        <taxon>Bacilli</taxon>
        <taxon>Lactobacillales</taxon>
        <taxon>Aerococcaceae</taxon>
        <taxon>Ruoffia</taxon>
    </lineage>
</organism>
<comment type="similarity">
    <text evidence="1">Belongs to the iron-sulfur cluster assembly SufBD family.</text>
</comment>
<feature type="domain" description="SUF system FeS cluster assembly SufBD core" evidence="2">
    <location>
        <begin position="201"/>
        <end position="435"/>
    </location>
</feature>
<dbReference type="InterPro" id="IPR045595">
    <property type="entry name" value="SufBD_N"/>
</dbReference>
<evidence type="ECO:0000259" key="3">
    <source>
        <dbReference type="Pfam" id="PF19295"/>
    </source>
</evidence>
<dbReference type="PANTHER" id="PTHR30508:SF1">
    <property type="entry name" value="UPF0051 PROTEIN ABCI8, CHLOROPLASTIC-RELATED"/>
    <property type="match status" value="1"/>
</dbReference>
<dbReference type="GO" id="GO:0016226">
    <property type="term" value="P:iron-sulfur cluster assembly"/>
    <property type="evidence" value="ECO:0007669"/>
    <property type="project" value="InterPro"/>
</dbReference>
<evidence type="ECO:0000313" key="5">
    <source>
        <dbReference type="Proteomes" id="UP000571018"/>
    </source>
</evidence>
<dbReference type="AlphaFoldDB" id="A0A839A5V4"/>
<gene>
    <name evidence="4" type="primary">sufB</name>
    <name evidence="4" type="ORF">HW423_05315</name>
</gene>
<sequence length="464" mass="52307">MSDVPVLGDYEFGFQDNAEIIFSTGLGLNEEVIRTISQEKDEPEWMLDYRLKAYEIYKNKPIPEWGPDLSGIDFNDITYYQKATNRPVRTWDDVPDEIKKTFERIGIPEAERAYLAGATVQYESEAVYTRMKSAYENLGIIFTDMDSALRDYPELVKEYFGSVVPSEDNFQAALNSSVWSGGTFIYVPKGVQTTLPLQTYFRMNNEKSGQFERTLIIVDEGASIHYVEGCTAPTFSYANLHAAVVEIVVKKDAYCRYSTIQNWSDNVYNIVTKRGHCEEGATLEWIDGNLGSNVTMKYPSVYLNGRGSRGTVLSIAFAGENQHQHTGAKIFHMAPDTSSSIVSKSIAKDGGNVDYLGQVYFDKNSDRSISHIECDTIIMDEKSRSDTIPFNEIHNSNVTLEHEAKVSKISEEQLFYLMSRGLDEATATEMIIMGFVEPFAKELPLEYAVELNRLIAYEMEGSVG</sequence>
<dbReference type="NCBIfam" id="TIGR01980">
    <property type="entry name" value="sufB"/>
    <property type="match status" value="1"/>
</dbReference>
<keyword evidence="5" id="KW-1185">Reference proteome</keyword>
<dbReference type="InterPro" id="IPR010231">
    <property type="entry name" value="SUF_FeS_clus_asmbl_SufB"/>
</dbReference>
<comment type="caution">
    <text evidence="4">The sequence shown here is derived from an EMBL/GenBank/DDBJ whole genome shotgun (WGS) entry which is preliminary data.</text>
</comment>
<evidence type="ECO:0000256" key="1">
    <source>
        <dbReference type="ARBA" id="ARBA00043967"/>
    </source>
</evidence>
<dbReference type="PANTHER" id="PTHR30508">
    <property type="entry name" value="FES CLUSTER ASSEMBLY PROTEIN SUF"/>
    <property type="match status" value="1"/>
</dbReference>
<dbReference type="InterPro" id="IPR000825">
    <property type="entry name" value="SUF_FeS_clus_asmbl_SufBD_core"/>
</dbReference>
<dbReference type="Pfam" id="PF01458">
    <property type="entry name" value="SUFBD_core"/>
    <property type="match status" value="1"/>
</dbReference>
<accession>A0A839A5V4</accession>
<evidence type="ECO:0000313" key="4">
    <source>
        <dbReference type="EMBL" id="MBA5729200.1"/>
    </source>
</evidence>
<protein>
    <submittedName>
        <fullName evidence="4">Fe-S cluster assembly protein SufB</fullName>
    </submittedName>
</protein>
<dbReference type="InterPro" id="IPR037284">
    <property type="entry name" value="SUF_FeS_clus_asmbl_SufBD_sf"/>
</dbReference>
<evidence type="ECO:0000259" key="2">
    <source>
        <dbReference type="Pfam" id="PF01458"/>
    </source>
</evidence>
<reference evidence="4 5" key="1">
    <citation type="submission" date="2020-06" db="EMBL/GenBank/DDBJ databases">
        <title>Reclassification of Facklamia ignava, Facklamia soureckii and Facklami tabacinasalis as Falseniella iganva gen. nov., comb. nov., Hutsoniella ignava gen. nov., comb. nov., and Ruoffia tabacinasalis gen. nov., comb. nov and description of Ruoffia haltotolerans sp. nov., isolated from hypersaline Inland Sea of Qatar.</title>
        <authorList>
            <person name="Fotedar R."/>
            <person name="Sankaranarayanan K."/>
            <person name="Lawson P."/>
            <person name="Caldwell M."/>
            <person name="Zeyara A."/>
            <person name="Al Malki A."/>
            <person name="Ali M."/>
        </authorList>
    </citation>
    <scope>NUCLEOTIDE SEQUENCE [LARGE SCALE GENOMIC DNA]</scope>
    <source>
        <strain evidence="4 5">INB8</strain>
    </source>
</reference>
<proteinExistence type="inferred from homology"/>